<evidence type="ECO:0000313" key="3">
    <source>
        <dbReference type="Proteomes" id="UP000298138"/>
    </source>
</evidence>
<feature type="compositionally biased region" description="Polar residues" evidence="1">
    <location>
        <begin position="115"/>
        <end position="128"/>
    </location>
</feature>
<dbReference type="Gene3D" id="3.40.50.300">
    <property type="entry name" value="P-loop containing nucleotide triphosphate hydrolases"/>
    <property type="match status" value="1"/>
</dbReference>
<name>A0A4S2MS22_9PEZI</name>
<evidence type="ECO:0000256" key="1">
    <source>
        <dbReference type="SAM" id="MobiDB-lite"/>
    </source>
</evidence>
<reference evidence="2 3" key="1">
    <citation type="submission" date="2019-04" db="EMBL/GenBank/DDBJ databases">
        <title>Comparative genomics and transcriptomics to analyze fruiting body development in filamentous ascomycetes.</title>
        <authorList>
            <consortium name="DOE Joint Genome Institute"/>
            <person name="Lutkenhaus R."/>
            <person name="Traeger S."/>
            <person name="Breuer J."/>
            <person name="Kuo A."/>
            <person name="Lipzen A."/>
            <person name="Pangilinan J."/>
            <person name="Dilworth D."/>
            <person name="Sandor L."/>
            <person name="Poggeler S."/>
            <person name="Barry K."/>
            <person name="Grigoriev I.V."/>
            <person name="Nowrousian M."/>
        </authorList>
    </citation>
    <scope>NUCLEOTIDE SEQUENCE [LARGE SCALE GENOMIC DNA]</scope>
    <source>
        <strain evidence="2 3">CBS 389.68</strain>
    </source>
</reference>
<dbReference type="InParanoid" id="A0A4S2MS22"/>
<feature type="region of interest" description="Disordered" evidence="1">
    <location>
        <begin position="155"/>
        <end position="187"/>
    </location>
</feature>
<organism evidence="2 3">
    <name type="scientific">Ascodesmis nigricans</name>
    <dbReference type="NCBI Taxonomy" id="341454"/>
    <lineage>
        <taxon>Eukaryota</taxon>
        <taxon>Fungi</taxon>
        <taxon>Dikarya</taxon>
        <taxon>Ascomycota</taxon>
        <taxon>Pezizomycotina</taxon>
        <taxon>Pezizomycetes</taxon>
        <taxon>Pezizales</taxon>
        <taxon>Ascodesmidaceae</taxon>
        <taxon>Ascodesmis</taxon>
    </lineage>
</organism>
<dbReference type="SUPFAM" id="SSF52540">
    <property type="entry name" value="P-loop containing nucleoside triphosphate hydrolases"/>
    <property type="match status" value="1"/>
</dbReference>
<accession>A0A4S2MS22</accession>
<evidence type="ECO:0008006" key="4">
    <source>
        <dbReference type="Google" id="ProtNLM"/>
    </source>
</evidence>
<proteinExistence type="predicted"/>
<dbReference type="EMBL" id="ML220142">
    <property type="protein sequence ID" value="TGZ78318.1"/>
    <property type="molecule type" value="Genomic_DNA"/>
</dbReference>
<dbReference type="OrthoDB" id="2316594at2759"/>
<dbReference type="AlphaFoldDB" id="A0A4S2MS22"/>
<feature type="region of interest" description="Disordered" evidence="1">
    <location>
        <begin position="108"/>
        <end position="135"/>
    </location>
</feature>
<evidence type="ECO:0000313" key="2">
    <source>
        <dbReference type="EMBL" id="TGZ78318.1"/>
    </source>
</evidence>
<dbReference type="InterPro" id="IPR027417">
    <property type="entry name" value="P-loop_NTPase"/>
</dbReference>
<keyword evidence="3" id="KW-1185">Reference proteome</keyword>
<sequence>MQILKSPSSPIKLTSLAPSRTTGSFYSPPEDCQPKATQSTMLRLSVASVTSSRLRSGSVSCLQHHVPRSIRKSLYSTQSTTTRSTPLKQTEDASVVRALKKIIWGESVASEADSKSTPDATTAGSTIPPNEAVSVDPKDICSLRDEVRVQLKQTQTPEVTRYQDERIPQRQAPPVHEEQETLSSEEQEFQKAIILGDTAKNKFAGKLPACTSFGRRLQSAGLGSLKKDEQLWLNTSHPSAIQIFGNPSSGKSHTFSSILENFMIPTPILGDITKPATAIAFNFSPVTSLTSFRPSEAAYLSLSTRGPGGDFVPTTVLAAVPNLKWARKAYAKFPNVTVKPYLLPPHQLVDSAVLTLMGVTPNQTNPPFYITQVHGILQGMRKSHGVFNPKMFRRMINQLGLKSNILSLLLQRVKVMEQYLDLNHEAGNGAFDFQEGTLTILDLSSGADNKETALTFFIITLEALLSSGKPNCVVALDEAHKYLDGGGASTRLVSTLRRYMRERRHTGSRFILATQEPSIDPSLMGLCDMTVMHNFTSPAWFNAIKRHIAISNTAAMDNVLMEVITRLKTGEALIYAPSAKLEGGTMRMGRLGSGLVKVKVRERVTADGGRSVIA</sequence>
<feature type="compositionally biased region" description="Polar residues" evidence="1">
    <location>
        <begin position="1"/>
        <end position="25"/>
    </location>
</feature>
<dbReference type="STRING" id="341454.A0A4S2MS22"/>
<gene>
    <name evidence="2" type="ORF">EX30DRAFT_365993</name>
</gene>
<feature type="region of interest" description="Disordered" evidence="1">
    <location>
        <begin position="1"/>
        <end position="38"/>
    </location>
</feature>
<dbReference type="Proteomes" id="UP000298138">
    <property type="component" value="Unassembled WGS sequence"/>
</dbReference>
<protein>
    <recommendedName>
        <fullName evidence="4">P-loop containing nucleoside triphosphate hydrolase protein</fullName>
    </recommendedName>
</protein>